<reference evidence="2 3" key="1">
    <citation type="journal article" date="2010" name="Nature">
        <title>Genome sequencing and analysis of the model grass Brachypodium distachyon.</title>
        <authorList>
            <consortium name="International Brachypodium Initiative"/>
        </authorList>
    </citation>
    <scope>NUCLEOTIDE SEQUENCE [LARGE SCALE GENOMIC DNA]</scope>
    <source>
        <strain evidence="2 3">Bd21</strain>
    </source>
</reference>
<dbReference type="FunCoup" id="A0A2K2D0Y0">
    <property type="interactions" value="10"/>
</dbReference>
<dbReference type="Gramene" id="PNT67932">
    <property type="protein sequence ID" value="PNT67932"/>
    <property type="gene ID" value="BRADI_3g33751v3"/>
</dbReference>
<proteinExistence type="predicted"/>
<sequence>MSGPLSTEEVTEYDSNEKSQTSSTTKSPTSRTSARTLYWIIKKFNPIKRQLVKEIGFGGLLELPLWNSISRIFSTWLLGQVDCIDFAIVLDAARRLQFTPQDVNKVFGIPCGQRDVLGPKTQISDAAMAYIREQAGISMSKISLKDAEKIVLMDLSKNSTRLQKDSFKMAFVIIAMGHLLSPSTKYDHVNIDFLGALCCTEEISIELICKCAYVLKGIVEAAQKVQADLSMNKVVSNIFACHIFLQIHYLDNLLLGQLQPRKNIYPRMVAFPTEVLNKLILADTKPGGGYGANQFNARGTVRMPNISATTAQPLAVPTGSGQSPALLHSASGTSQQTTAATLPQFLREKYPTLVTT</sequence>
<dbReference type="EnsemblPlants" id="PNT67932">
    <property type="protein sequence ID" value="PNT67932"/>
    <property type="gene ID" value="BRADI_3g33751v3"/>
</dbReference>
<keyword evidence="4" id="KW-1185">Reference proteome</keyword>
<name>A0A2K2D0Y0_BRADI</name>
<reference evidence="2" key="2">
    <citation type="submission" date="2017-06" db="EMBL/GenBank/DDBJ databases">
        <title>WGS assembly of Brachypodium distachyon.</title>
        <authorList>
            <consortium name="The International Brachypodium Initiative"/>
            <person name="Lucas S."/>
            <person name="Harmon-Smith M."/>
            <person name="Lail K."/>
            <person name="Tice H."/>
            <person name="Grimwood J."/>
            <person name="Bruce D."/>
            <person name="Barry K."/>
            <person name="Shu S."/>
            <person name="Lindquist E."/>
            <person name="Wang M."/>
            <person name="Pitluck S."/>
            <person name="Vogel J.P."/>
            <person name="Garvin D.F."/>
            <person name="Mockler T.C."/>
            <person name="Schmutz J."/>
            <person name="Rokhsar D."/>
            <person name="Bevan M.W."/>
        </authorList>
    </citation>
    <scope>NUCLEOTIDE SEQUENCE</scope>
    <source>
        <strain evidence="2">Bd21</strain>
    </source>
</reference>
<dbReference type="EMBL" id="CM000882">
    <property type="protein sequence ID" value="PNT67932.1"/>
    <property type="molecule type" value="Genomic_DNA"/>
</dbReference>
<feature type="compositionally biased region" description="Low complexity" evidence="1">
    <location>
        <begin position="18"/>
        <end position="29"/>
    </location>
</feature>
<accession>A0A2K2D0Y0</accession>
<dbReference type="InParanoid" id="A0A2K2D0Y0"/>
<evidence type="ECO:0008006" key="5">
    <source>
        <dbReference type="Google" id="ProtNLM"/>
    </source>
</evidence>
<dbReference type="AlphaFoldDB" id="A0A2K2D0Y0"/>
<feature type="region of interest" description="Disordered" evidence="1">
    <location>
        <begin position="1"/>
        <end position="29"/>
    </location>
</feature>
<evidence type="ECO:0000313" key="2">
    <source>
        <dbReference type="EMBL" id="PNT67932.1"/>
    </source>
</evidence>
<feature type="region of interest" description="Disordered" evidence="1">
    <location>
        <begin position="318"/>
        <end position="338"/>
    </location>
</feature>
<reference evidence="3" key="3">
    <citation type="submission" date="2018-08" db="UniProtKB">
        <authorList>
            <consortium name="EnsemblPlants"/>
        </authorList>
    </citation>
    <scope>IDENTIFICATION</scope>
    <source>
        <strain evidence="3">cv. Bd21</strain>
    </source>
</reference>
<organism evidence="2">
    <name type="scientific">Brachypodium distachyon</name>
    <name type="common">Purple false brome</name>
    <name type="synonym">Trachynia distachya</name>
    <dbReference type="NCBI Taxonomy" id="15368"/>
    <lineage>
        <taxon>Eukaryota</taxon>
        <taxon>Viridiplantae</taxon>
        <taxon>Streptophyta</taxon>
        <taxon>Embryophyta</taxon>
        <taxon>Tracheophyta</taxon>
        <taxon>Spermatophyta</taxon>
        <taxon>Magnoliopsida</taxon>
        <taxon>Liliopsida</taxon>
        <taxon>Poales</taxon>
        <taxon>Poaceae</taxon>
        <taxon>BOP clade</taxon>
        <taxon>Pooideae</taxon>
        <taxon>Stipodae</taxon>
        <taxon>Brachypodieae</taxon>
        <taxon>Brachypodium</taxon>
    </lineage>
</organism>
<dbReference type="Proteomes" id="UP000008810">
    <property type="component" value="Chromosome 3"/>
</dbReference>
<protein>
    <recommendedName>
        <fullName evidence="5">Aminotransferase-like plant mobile domain-containing protein</fullName>
    </recommendedName>
</protein>
<dbReference type="PANTHER" id="PTHR34835">
    <property type="entry name" value="OS07G0283600 PROTEIN-RELATED"/>
    <property type="match status" value="1"/>
</dbReference>
<dbReference type="PANTHER" id="PTHR34835:SF68">
    <property type="entry name" value="UBIQUITIN-LIKE PROTEASE FAMILY PROFILE DOMAIN-CONTAINING PROTEIN"/>
    <property type="match status" value="1"/>
</dbReference>
<evidence type="ECO:0000256" key="1">
    <source>
        <dbReference type="SAM" id="MobiDB-lite"/>
    </source>
</evidence>
<evidence type="ECO:0000313" key="3">
    <source>
        <dbReference type="EnsemblPlants" id="PNT67932"/>
    </source>
</evidence>
<evidence type="ECO:0000313" key="4">
    <source>
        <dbReference type="Proteomes" id="UP000008810"/>
    </source>
</evidence>
<gene>
    <name evidence="2" type="ORF">BRADI_3g33751v3</name>
</gene>
<feature type="compositionally biased region" description="Low complexity" evidence="1">
    <location>
        <begin position="329"/>
        <end position="338"/>
    </location>
</feature>